<dbReference type="AlphaFoldDB" id="A0A812RC14"/>
<keyword evidence="2" id="KW-1185">Reference proteome</keyword>
<gene>
    <name evidence="1" type="ORF">SPIL2461_LOCUS10486</name>
</gene>
<accession>A0A812RC14</accession>
<evidence type="ECO:0000313" key="2">
    <source>
        <dbReference type="Proteomes" id="UP000649617"/>
    </source>
</evidence>
<dbReference type="Proteomes" id="UP000649617">
    <property type="component" value="Unassembled WGS sequence"/>
</dbReference>
<dbReference type="EMBL" id="CAJNIZ010019580">
    <property type="protein sequence ID" value="CAE7428242.1"/>
    <property type="molecule type" value="Genomic_DNA"/>
</dbReference>
<comment type="caution">
    <text evidence="1">The sequence shown here is derived from an EMBL/GenBank/DDBJ whole genome shotgun (WGS) entry which is preliminary data.</text>
</comment>
<name>A0A812RC14_SYMPI</name>
<organism evidence="1 2">
    <name type="scientific">Symbiodinium pilosum</name>
    <name type="common">Dinoflagellate</name>
    <dbReference type="NCBI Taxonomy" id="2952"/>
    <lineage>
        <taxon>Eukaryota</taxon>
        <taxon>Sar</taxon>
        <taxon>Alveolata</taxon>
        <taxon>Dinophyceae</taxon>
        <taxon>Suessiales</taxon>
        <taxon>Symbiodiniaceae</taxon>
        <taxon>Symbiodinium</taxon>
    </lineage>
</organism>
<sequence length="50" mass="5370">WTPNVVDKVEASDWVRHLPVPHLDDAGAAESVDAYDSFGMACGVDLLGDQ</sequence>
<evidence type="ECO:0000313" key="1">
    <source>
        <dbReference type="EMBL" id="CAE7428242.1"/>
    </source>
</evidence>
<feature type="non-terminal residue" evidence="1">
    <location>
        <position position="1"/>
    </location>
</feature>
<protein>
    <submittedName>
        <fullName evidence="1">Uncharacterized protein</fullName>
    </submittedName>
</protein>
<proteinExistence type="predicted"/>
<feature type="non-terminal residue" evidence="1">
    <location>
        <position position="50"/>
    </location>
</feature>
<reference evidence="1" key="1">
    <citation type="submission" date="2021-02" db="EMBL/GenBank/DDBJ databases">
        <authorList>
            <person name="Dougan E. K."/>
            <person name="Rhodes N."/>
            <person name="Thang M."/>
            <person name="Chan C."/>
        </authorList>
    </citation>
    <scope>NUCLEOTIDE SEQUENCE</scope>
</reference>